<dbReference type="CDD" id="cd00108">
    <property type="entry name" value="KR"/>
    <property type="match status" value="1"/>
</dbReference>
<keyword evidence="2" id="KW-1015">Disulfide bond</keyword>
<proteinExistence type="predicted"/>
<sequence length="1120" mass="116500">MARRPLSLQRAKSGLPHARPIGLIVVVLVWCIVHTHVVFAGVAPMREAAALDAVAKTCDPVEGYLIADGRDYRGVVNVTVSGYGCQKWTSQTPWTHDTEIDAAAGIGDHNYCRNPSGASGPMCYTTNPSVRYERCDVGDPCDYATVGQSITYAPPSGSSLVAESTNNYVAATCFPSPCSMYYALDGSTPTAATGTKYTQPIVLSTNTTITTLAVFSDGSVTYAQGRYIVEEAAKAPAGVAFYPSTAYMYTAPVLVSISGLAEDDEVLLFVNDEVVATEYRGPFWITSSSTVTAAVNGRIIQATYTIDFTPPEVTVYPASGAFLGGVRMLVQQVVYATFYTSINGSAYAKLSEELLLTITTPGTHNVSVKAVYLGDASSVTARQYVVTAATRPTISPDASTVHYRPVNVTCVDPTSLLLPLTSQSLNGESAAAVVSSYVYLDTPGFYSVSCSYVDSLAAVHLSSIVLQLQPQALPLPTFSPACGESFSGVPLSLHFALTLPNYSTTYDASRFDVETGSSANAVVDFVVREGDVAYSYGVRFPTAVSGVASFTFNVRALSTDPMESSSAAATCTYHVVEQGRHTTPMFAAQPTCYSWDVTGDVVIDDACATLVTQQVAQCLYFYNTDNITVRSLGPYVGMYVSGLDSSLVAPYAARLGACLNSSAVMVEDVRDESSGLIQLATSWRLADGADINADGSNQSTVTGNPFLVEVRGINMNKGIYKFVPSGTSCRSIGIDALLSGEGSAALDELATMEYLPLLFVVDTAGVYKLCVEMDTDSVYAVPSTSNLTVTVGAWPTVTMAAPCGGAVDSVQSSAAIAVSAVTAPSFAFSDYRYALYHSGAWQGAGVQASGGAVTLPAVSAARPYGVVAATPSATAGASATCVYYVGGEAASDVFYTFLKLNETAGNTTDHKSVVVYLTGAFHAAERIAVDIRDGATAASLGSFLATTSGALRYATAIPDRAVPLVGGPTATPHAVQVTLDGLTVTARASTVALSPLAMAMYACATCTSGFCHAGDCVCVDSANASAYVCANATPPDDGGASGGVRLIFLLCYFALLLGIGLGIRFLVQLGDRRAAKAVGVTIEGDEHAGTGLGSGAARLSPSAQALDPSSARAPDAPRPP</sequence>
<dbReference type="GO" id="GO:0004175">
    <property type="term" value="F:endopeptidase activity"/>
    <property type="evidence" value="ECO:0007669"/>
    <property type="project" value="TreeGrafter"/>
</dbReference>
<feature type="transmembrane region" description="Helical" evidence="4">
    <location>
        <begin position="1046"/>
        <end position="1067"/>
    </location>
</feature>
<dbReference type="PROSITE" id="PS50070">
    <property type="entry name" value="KRINGLE_2"/>
    <property type="match status" value="1"/>
</dbReference>
<evidence type="ECO:0000313" key="6">
    <source>
        <dbReference type="EMBL" id="EPY28350.1"/>
    </source>
</evidence>
<dbReference type="EMBL" id="ATMH01005175">
    <property type="protein sequence ID" value="EPY28350.1"/>
    <property type="molecule type" value="Genomic_DNA"/>
</dbReference>
<dbReference type="AlphaFoldDB" id="S9VXI4"/>
<keyword evidence="4" id="KW-0812">Transmembrane</keyword>
<dbReference type="Proteomes" id="UP000015354">
    <property type="component" value="Unassembled WGS sequence"/>
</dbReference>
<dbReference type="SMART" id="SM00130">
    <property type="entry name" value="KR"/>
    <property type="match status" value="1"/>
</dbReference>
<name>S9VXI4_9TRYP</name>
<dbReference type="Pfam" id="PF00051">
    <property type="entry name" value="Kringle"/>
    <property type="match status" value="1"/>
</dbReference>
<evidence type="ECO:0000259" key="5">
    <source>
        <dbReference type="PROSITE" id="PS50070"/>
    </source>
</evidence>
<dbReference type="SUPFAM" id="SSF57440">
    <property type="entry name" value="Kringle-like"/>
    <property type="match status" value="1"/>
</dbReference>
<keyword evidence="7" id="KW-1185">Reference proteome</keyword>
<dbReference type="Pfam" id="PF13290">
    <property type="entry name" value="CHB_HEX_C_1"/>
    <property type="match status" value="1"/>
</dbReference>
<protein>
    <recommendedName>
        <fullName evidence="5">Kringle domain-containing protein</fullName>
    </recommendedName>
</protein>
<evidence type="ECO:0000256" key="4">
    <source>
        <dbReference type="SAM" id="Phobius"/>
    </source>
</evidence>
<evidence type="ECO:0000313" key="7">
    <source>
        <dbReference type="Proteomes" id="UP000015354"/>
    </source>
</evidence>
<dbReference type="PANTHER" id="PTHR24261:SF7">
    <property type="entry name" value="KRINGLE DOMAIN-CONTAINING PROTEIN"/>
    <property type="match status" value="1"/>
</dbReference>
<dbReference type="InterPro" id="IPR059177">
    <property type="entry name" value="GH29D-like_dom"/>
</dbReference>
<evidence type="ECO:0000256" key="3">
    <source>
        <dbReference type="SAM" id="MobiDB-lite"/>
    </source>
</evidence>
<dbReference type="InterPro" id="IPR038178">
    <property type="entry name" value="Kringle_sf"/>
</dbReference>
<feature type="transmembrane region" description="Helical" evidence="4">
    <location>
        <begin position="21"/>
        <end position="43"/>
    </location>
</feature>
<feature type="region of interest" description="Disordered" evidence="3">
    <location>
        <begin position="1085"/>
        <end position="1120"/>
    </location>
</feature>
<organism evidence="6 7">
    <name type="scientific">Strigomonas culicis</name>
    <dbReference type="NCBI Taxonomy" id="28005"/>
    <lineage>
        <taxon>Eukaryota</taxon>
        <taxon>Discoba</taxon>
        <taxon>Euglenozoa</taxon>
        <taxon>Kinetoplastea</taxon>
        <taxon>Metakinetoplastina</taxon>
        <taxon>Trypanosomatida</taxon>
        <taxon>Trypanosomatidae</taxon>
        <taxon>Strigomonadinae</taxon>
        <taxon>Strigomonas</taxon>
    </lineage>
</organism>
<dbReference type="Gene3D" id="2.40.20.10">
    <property type="entry name" value="Plasminogen Kringle 4"/>
    <property type="match status" value="1"/>
</dbReference>
<dbReference type="PANTHER" id="PTHR24261">
    <property type="entry name" value="PLASMINOGEN-RELATED"/>
    <property type="match status" value="1"/>
</dbReference>
<evidence type="ECO:0000256" key="1">
    <source>
        <dbReference type="ARBA" id="ARBA00022572"/>
    </source>
</evidence>
<dbReference type="GO" id="GO:0005102">
    <property type="term" value="F:signaling receptor binding"/>
    <property type="evidence" value="ECO:0007669"/>
    <property type="project" value="TreeGrafter"/>
</dbReference>
<comment type="caution">
    <text evidence="6">The sequence shown here is derived from an EMBL/GenBank/DDBJ whole genome shotgun (WGS) entry which is preliminary data.</text>
</comment>
<dbReference type="InterPro" id="IPR013806">
    <property type="entry name" value="Kringle-like"/>
</dbReference>
<accession>S9VXI4</accession>
<keyword evidence="4" id="KW-0472">Membrane</keyword>
<dbReference type="InterPro" id="IPR000001">
    <property type="entry name" value="Kringle"/>
</dbReference>
<dbReference type="GO" id="GO:0005615">
    <property type="term" value="C:extracellular space"/>
    <property type="evidence" value="ECO:0007669"/>
    <property type="project" value="TreeGrafter"/>
</dbReference>
<dbReference type="InterPro" id="IPR050759">
    <property type="entry name" value="Serine_protease_kringle"/>
</dbReference>
<gene>
    <name evidence="6" type="ORF">STCU_05175</name>
</gene>
<dbReference type="OrthoDB" id="272018at2759"/>
<keyword evidence="4" id="KW-1133">Transmembrane helix</keyword>
<reference evidence="6 7" key="1">
    <citation type="journal article" date="2013" name="PLoS ONE">
        <title>Predicting the Proteins of Angomonas deanei, Strigomonas culicis and Their Respective Endosymbionts Reveals New Aspects of the Trypanosomatidae Family.</title>
        <authorList>
            <person name="Motta M.C."/>
            <person name="Martins A.C."/>
            <person name="de Souza S.S."/>
            <person name="Catta-Preta C.M."/>
            <person name="Silva R."/>
            <person name="Klein C.C."/>
            <person name="de Almeida L.G."/>
            <person name="de Lima Cunha O."/>
            <person name="Ciapina L.P."/>
            <person name="Brocchi M."/>
            <person name="Colabardini A.C."/>
            <person name="de Araujo Lima B."/>
            <person name="Machado C.R."/>
            <person name="de Almeida Soares C.M."/>
            <person name="Probst C.M."/>
            <person name="de Menezes C.B."/>
            <person name="Thompson C.E."/>
            <person name="Bartholomeu D.C."/>
            <person name="Gradia D.F."/>
            <person name="Pavoni D.P."/>
            <person name="Grisard E.C."/>
            <person name="Fantinatti-Garboggini F."/>
            <person name="Marchini F.K."/>
            <person name="Rodrigues-Luiz G.F."/>
            <person name="Wagner G."/>
            <person name="Goldman G.H."/>
            <person name="Fietto J.L."/>
            <person name="Elias M.C."/>
            <person name="Goldman M.H."/>
            <person name="Sagot M.F."/>
            <person name="Pereira M."/>
            <person name="Stoco P.H."/>
            <person name="de Mendonca-Neto R.P."/>
            <person name="Teixeira S.M."/>
            <person name="Maciel T.E."/>
            <person name="de Oliveira Mendes T.A."/>
            <person name="Urmenyi T.P."/>
            <person name="de Souza W."/>
            <person name="Schenkman S."/>
            <person name="de Vasconcelos A.T."/>
        </authorList>
    </citation>
    <scope>NUCLEOTIDE SEQUENCE [LARGE SCALE GENOMIC DNA]</scope>
</reference>
<dbReference type="PRINTS" id="PR00018">
    <property type="entry name" value="KRINGLE"/>
</dbReference>
<feature type="domain" description="Kringle" evidence="5">
    <location>
        <begin position="68"/>
        <end position="141"/>
    </location>
</feature>
<keyword evidence="1" id="KW-0420">Kringle</keyword>
<evidence type="ECO:0000256" key="2">
    <source>
        <dbReference type="ARBA" id="ARBA00023157"/>
    </source>
</evidence>